<keyword evidence="6" id="KW-0067">ATP-binding</keyword>
<keyword evidence="5" id="KW-0418">Kinase</keyword>
<accession>A0A1E3PV16</accession>
<evidence type="ECO:0000256" key="6">
    <source>
        <dbReference type="ARBA" id="ARBA00022840"/>
    </source>
</evidence>
<feature type="domain" description="Protein kinase" evidence="8">
    <location>
        <begin position="15"/>
        <end position="335"/>
    </location>
</feature>
<proteinExistence type="inferred from homology"/>
<evidence type="ECO:0000256" key="7">
    <source>
        <dbReference type="SAM" id="MobiDB-lite"/>
    </source>
</evidence>
<keyword evidence="10" id="KW-1185">Reference proteome</keyword>
<dbReference type="PROSITE" id="PS00108">
    <property type="entry name" value="PROTEIN_KINASE_ST"/>
    <property type="match status" value="1"/>
</dbReference>
<name>A0A1E3PV16_LIPST</name>
<dbReference type="Pfam" id="PF00069">
    <property type="entry name" value="Pkinase"/>
    <property type="match status" value="1"/>
</dbReference>
<dbReference type="OrthoDB" id="2158884at2759"/>
<dbReference type="InterPro" id="IPR000719">
    <property type="entry name" value="Prot_kinase_dom"/>
</dbReference>
<dbReference type="AlphaFoldDB" id="A0A1E3PV16"/>
<dbReference type="STRING" id="675824.A0A1E3PV16"/>
<dbReference type="InterPro" id="IPR011009">
    <property type="entry name" value="Kinase-like_dom_sf"/>
</dbReference>
<keyword evidence="4" id="KW-0547">Nucleotide-binding</keyword>
<keyword evidence="3" id="KW-0808">Transferase</keyword>
<organism evidence="9 10">
    <name type="scientific">Lipomyces starkeyi NRRL Y-11557</name>
    <dbReference type="NCBI Taxonomy" id="675824"/>
    <lineage>
        <taxon>Eukaryota</taxon>
        <taxon>Fungi</taxon>
        <taxon>Dikarya</taxon>
        <taxon>Ascomycota</taxon>
        <taxon>Saccharomycotina</taxon>
        <taxon>Lipomycetes</taxon>
        <taxon>Lipomycetales</taxon>
        <taxon>Lipomycetaceae</taxon>
        <taxon>Lipomyces</taxon>
    </lineage>
</organism>
<evidence type="ECO:0000313" key="10">
    <source>
        <dbReference type="Proteomes" id="UP000094385"/>
    </source>
</evidence>
<dbReference type="PROSITE" id="PS50011">
    <property type="entry name" value="PROTEIN_KINASE_DOM"/>
    <property type="match status" value="1"/>
</dbReference>
<evidence type="ECO:0000256" key="1">
    <source>
        <dbReference type="ARBA" id="ARBA00006485"/>
    </source>
</evidence>
<evidence type="ECO:0000256" key="5">
    <source>
        <dbReference type="ARBA" id="ARBA00022777"/>
    </source>
</evidence>
<evidence type="ECO:0000259" key="8">
    <source>
        <dbReference type="PROSITE" id="PS50011"/>
    </source>
</evidence>
<gene>
    <name evidence="9" type="ORF">LIPSTDRAFT_6917</name>
</gene>
<reference evidence="9 10" key="1">
    <citation type="journal article" date="2016" name="Proc. Natl. Acad. Sci. U.S.A.">
        <title>Comparative genomics of biotechnologically important yeasts.</title>
        <authorList>
            <person name="Riley R."/>
            <person name="Haridas S."/>
            <person name="Wolfe K.H."/>
            <person name="Lopes M.R."/>
            <person name="Hittinger C.T."/>
            <person name="Goeker M."/>
            <person name="Salamov A.A."/>
            <person name="Wisecaver J.H."/>
            <person name="Long T.M."/>
            <person name="Calvey C.H."/>
            <person name="Aerts A.L."/>
            <person name="Barry K.W."/>
            <person name="Choi C."/>
            <person name="Clum A."/>
            <person name="Coughlan A.Y."/>
            <person name="Deshpande S."/>
            <person name="Douglass A.P."/>
            <person name="Hanson S.J."/>
            <person name="Klenk H.-P."/>
            <person name="LaButti K.M."/>
            <person name="Lapidus A."/>
            <person name="Lindquist E.A."/>
            <person name="Lipzen A.M."/>
            <person name="Meier-Kolthoff J.P."/>
            <person name="Ohm R.A."/>
            <person name="Otillar R.P."/>
            <person name="Pangilinan J.L."/>
            <person name="Peng Y."/>
            <person name="Rokas A."/>
            <person name="Rosa C.A."/>
            <person name="Scheuner C."/>
            <person name="Sibirny A.A."/>
            <person name="Slot J.C."/>
            <person name="Stielow J.B."/>
            <person name="Sun H."/>
            <person name="Kurtzman C.P."/>
            <person name="Blackwell M."/>
            <person name="Grigoriev I.V."/>
            <person name="Jeffries T.W."/>
        </authorList>
    </citation>
    <scope>NUCLEOTIDE SEQUENCE [LARGE SCALE GENOMIC DNA]</scope>
    <source>
        <strain evidence="9 10">NRRL Y-11557</strain>
    </source>
</reference>
<feature type="region of interest" description="Disordered" evidence="7">
    <location>
        <begin position="457"/>
        <end position="480"/>
    </location>
</feature>
<evidence type="ECO:0000256" key="2">
    <source>
        <dbReference type="ARBA" id="ARBA00022527"/>
    </source>
</evidence>
<dbReference type="InterPro" id="IPR008271">
    <property type="entry name" value="Ser/Thr_kinase_AS"/>
</dbReference>
<evidence type="ECO:0000256" key="3">
    <source>
        <dbReference type="ARBA" id="ARBA00022679"/>
    </source>
</evidence>
<dbReference type="Gene3D" id="3.30.200.20">
    <property type="entry name" value="Phosphorylase Kinase, domain 1"/>
    <property type="match status" value="1"/>
</dbReference>
<dbReference type="InterPro" id="IPR050117">
    <property type="entry name" value="MAPK"/>
</dbReference>
<sequence>MVTSSSTHLRLTDRFELLEPLGNGSFGTVTRARVRASGLSSLSPATPKLTANAIVAIKSMKKSFANPADYLRLREVLFLRALPPHDSLVRAHEIFLDLSTRQLHIVMECHQMNLYQYLHSRSGVRFDTRVVRGMLKQILTGLNHIHSHGYFHRDIKPENILVTASPASLIPTVKLSDFGLVRDIHSTAPYTTYVSTRWYRAPEILLKTGRYGPEVDIWAFGAMAIEIMMLRPLFPGQNEWDQVWKVSEIMGTPERAGARGGLWDDADFWAERQGFMMPTGNLGTDLYHIMTANLDTIPAADESNMIALAEFATACLQWNANKRPTVAQALNHRYFSGKPPAVSEQVGSYESASSTVSYSWSSTDELSSSATASNSCSSAGTASSVSSKASSSLDSRDTIEYKVKPQHHQYLGSKYRIRSAKHLFSKSRDQKSQAPASASATMMTVKKSGMLASPFEGRQVRSESPEPLQHPSARQFGKPGLDDVIRMADDSLDLDDPIAIAASDHHPERRK</sequence>
<feature type="compositionally biased region" description="Low complexity" evidence="7">
    <location>
        <begin position="371"/>
        <end position="393"/>
    </location>
</feature>
<dbReference type="SMART" id="SM00220">
    <property type="entry name" value="S_TKc"/>
    <property type="match status" value="1"/>
</dbReference>
<evidence type="ECO:0000256" key="4">
    <source>
        <dbReference type="ARBA" id="ARBA00022741"/>
    </source>
</evidence>
<dbReference type="Proteomes" id="UP000094385">
    <property type="component" value="Unassembled WGS sequence"/>
</dbReference>
<evidence type="ECO:0000313" key="9">
    <source>
        <dbReference type="EMBL" id="ODQ69256.1"/>
    </source>
</evidence>
<keyword evidence="2" id="KW-0723">Serine/threonine-protein kinase</keyword>
<protein>
    <recommendedName>
        <fullName evidence="8">Protein kinase domain-containing protein</fullName>
    </recommendedName>
</protein>
<dbReference type="EMBL" id="KV454304">
    <property type="protein sequence ID" value="ODQ69256.1"/>
    <property type="molecule type" value="Genomic_DNA"/>
</dbReference>
<dbReference type="Gene3D" id="1.10.510.10">
    <property type="entry name" value="Transferase(Phosphotransferase) domain 1"/>
    <property type="match status" value="1"/>
</dbReference>
<dbReference type="FunFam" id="1.10.510.10:FF:000624">
    <property type="entry name" value="Mitogen-activated protein kinase"/>
    <property type="match status" value="1"/>
</dbReference>
<dbReference type="SUPFAM" id="SSF56112">
    <property type="entry name" value="Protein kinase-like (PK-like)"/>
    <property type="match status" value="1"/>
</dbReference>
<dbReference type="GO" id="GO:0005524">
    <property type="term" value="F:ATP binding"/>
    <property type="evidence" value="ECO:0007669"/>
    <property type="project" value="UniProtKB-KW"/>
</dbReference>
<feature type="region of interest" description="Disordered" evidence="7">
    <location>
        <begin position="371"/>
        <end position="395"/>
    </location>
</feature>
<dbReference type="GO" id="GO:0004674">
    <property type="term" value="F:protein serine/threonine kinase activity"/>
    <property type="evidence" value="ECO:0007669"/>
    <property type="project" value="UniProtKB-KW"/>
</dbReference>
<dbReference type="PANTHER" id="PTHR24055">
    <property type="entry name" value="MITOGEN-ACTIVATED PROTEIN KINASE"/>
    <property type="match status" value="1"/>
</dbReference>
<comment type="similarity">
    <text evidence="1">Belongs to the protein kinase superfamily. CMGC Ser/Thr protein kinase family. CDC2/CDKX subfamily.</text>
</comment>